<dbReference type="EMBL" id="SNRW01004515">
    <property type="protein sequence ID" value="KAA6387106.1"/>
    <property type="molecule type" value="Genomic_DNA"/>
</dbReference>
<dbReference type="SMART" id="SM00355">
    <property type="entry name" value="ZnF_C2H2"/>
    <property type="match status" value="2"/>
</dbReference>
<dbReference type="GO" id="GO:0005681">
    <property type="term" value="C:spliceosomal complex"/>
    <property type="evidence" value="ECO:0007669"/>
    <property type="project" value="InterPro"/>
</dbReference>
<sequence>MEGDEEIRAHHEELERYERVICDLERAIPKTQKEFIEIQHKIAYYIKRMQQISGQLDALYQTRREIKQDKADPFVAFEAKIADITTYYQNQGNNAGSQIVNSTVEDVDIDDLVQFSGAEAQGRLMDLNQIHTQFVNIPLVKTLTLNTSFTDFMRILESLQHLPREVKVDQTYEKFLVDMLDYLRSFYKRIHPMGRFEKIEGDANRDFESKWANGTFPGWERLEVDRNAIGMQDVDDNKQSAMIKDEKEEDVAVSGDKTQNKSLLPKDFLCMRQEDGSIICRACHRMYAKETVFNSHLTGKKHIANEKTLALLMDPTFEIESKSSKLTITQNKTNQQQQQQQQSTSNTQQQQHTSQTKQPSIHSKSTAERIHDIGQNESLIQAYLQSLNPELERTKDIVQRRSIRKLREIQDDLQAQEEIQPDLTTATDIFVGAACGEGKINEEQDEEDEASNSIYNPKGVPLGWDGKPIPLWLYKLNGLNQEFKCEICGNVTYKGPKDFEKHFQEWRHANGMRALRIPNTLHFHNITKIADAQELYAKILGETNNSAFVSVDEEEFEDKHGNVHKRKVYEDLKRQGLL</sequence>
<dbReference type="InterPro" id="IPR031774">
    <property type="entry name" value="SF3A3_dom"/>
</dbReference>
<feature type="compositionally biased region" description="Low complexity" evidence="3">
    <location>
        <begin position="329"/>
        <end position="358"/>
    </location>
</feature>
<dbReference type="PROSITE" id="PS00028">
    <property type="entry name" value="ZINC_FINGER_C2H2_1"/>
    <property type="match status" value="1"/>
</dbReference>
<dbReference type="InterPro" id="IPR051421">
    <property type="entry name" value="RNA_Proc_DNA_Dmg_Regulator"/>
</dbReference>
<evidence type="ECO:0000256" key="3">
    <source>
        <dbReference type="SAM" id="MobiDB-lite"/>
    </source>
</evidence>
<comment type="subcellular location">
    <subcellularLocation>
        <location evidence="1">Nucleus</location>
    </subcellularLocation>
</comment>
<name>A0A5J4VY40_9EUKA</name>
<evidence type="ECO:0000313" key="6">
    <source>
        <dbReference type="Proteomes" id="UP000324800"/>
    </source>
</evidence>
<dbReference type="PANTHER" id="PTHR12786:SF2">
    <property type="entry name" value="SPLICING FACTOR 3A SUBUNIT 3"/>
    <property type="match status" value="1"/>
</dbReference>
<dbReference type="GO" id="GO:0003723">
    <property type="term" value="F:RNA binding"/>
    <property type="evidence" value="ECO:0007669"/>
    <property type="project" value="InterPro"/>
</dbReference>
<dbReference type="AlphaFoldDB" id="A0A5J4VY40"/>
<feature type="domain" description="C2H2-type" evidence="4">
    <location>
        <begin position="280"/>
        <end position="302"/>
    </location>
</feature>
<dbReference type="Pfam" id="PF16837">
    <property type="entry name" value="SF3A3"/>
    <property type="match status" value="1"/>
</dbReference>
<evidence type="ECO:0000256" key="1">
    <source>
        <dbReference type="ARBA" id="ARBA00004123"/>
    </source>
</evidence>
<evidence type="ECO:0000313" key="5">
    <source>
        <dbReference type="EMBL" id="KAA6387106.1"/>
    </source>
</evidence>
<dbReference type="GO" id="GO:0000398">
    <property type="term" value="P:mRNA splicing, via spliceosome"/>
    <property type="evidence" value="ECO:0007669"/>
    <property type="project" value="InterPro"/>
</dbReference>
<proteinExistence type="predicted"/>
<feature type="region of interest" description="Disordered" evidence="3">
    <location>
        <begin position="328"/>
        <end position="367"/>
    </location>
</feature>
<evidence type="ECO:0000256" key="2">
    <source>
        <dbReference type="ARBA" id="ARBA00023242"/>
    </source>
</evidence>
<dbReference type="Proteomes" id="UP000324800">
    <property type="component" value="Unassembled WGS sequence"/>
</dbReference>
<gene>
    <name evidence="5" type="ORF">EZS28_017367</name>
</gene>
<reference evidence="5 6" key="1">
    <citation type="submission" date="2019-03" db="EMBL/GenBank/DDBJ databases">
        <title>Single cell metagenomics reveals metabolic interactions within the superorganism composed of flagellate Streblomastix strix and complex community of Bacteroidetes bacteria on its surface.</title>
        <authorList>
            <person name="Treitli S.C."/>
            <person name="Kolisko M."/>
            <person name="Husnik F."/>
            <person name="Keeling P."/>
            <person name="Hampl V."/>
        </authorList>
    </citation>
    <scope>NUCLEOTIDE SEQUENCE [LARGE SCALE GENOMIC DNA]</scope>
    <source>
        <strain evidence="5">ST1C</strain>
    </source>
</reference>
<organism evidence="5 6">
    <name type="scientific">Streblomastix strix</name>
    <dbReference type="NCBI Taxonomy" id="222440"/>
    <lineage>
        <taxon>Eukaryota</taxon>
        <taxon>Metamonada</taxon>
        <taxon>Preaxostyla</taxon>
        <taxon>Oxymonadida</taxon>
        <taxon>Streblomastigidae</taxon>
        <taxon>Streblomastix</taxon>
    </lineage>
</organism>
<protein>
    <submittedName>
        <fullName evidence="5">Putative Splicing factor 3A subunit 3</fullName>
    </submittedName>
</protein>
<dbReference type="InterPro" id="IPR013087">
    <property type="entry name" value="Znf_C2H2_type"/>
</dbReference>
<accession>A0A5J4VY40</accession>
<dbReference type="PANTHER" id="PTHR12786">
    <property type="entry name" value="SPLICING FACTOR SF3A-RELATED"/>
    <property type="match status" value="1"/>
</dbReference>
<dbReference type="InterPro" id="IPR024598">
    <property type="entry name" value="SF3a60/Prp9_C"/>
</dbReference>
<dbReference type="Pfam" id="PF11931">
    <property type="entry name" value="SF3a60_Prp9_C"/>
    <property type="match status" value="1"/>
</dbReference>
<dbReference type="OrthoDB" id="2160351at2759"/>
<keyword evidence="2" id="KW-0539">Nucleus</keyword>
<dbReference type="InterPro" id="IPR036236">
    <property type="entry name" value="Znf_C2H2_sf"/>
</dbReference>
<comment type="caution">
    <text evidence="5">The sequence shown here is derived from an EMBL/GenBank/DDBJ whole genome shotgun (WGS) entry which is preliminary data.</text>
</comment>
<dbReference type="Pfam" id="PF12874">
    <property type="entry name" value="zf-met"/>
    <property type="match status" value="1"/>
</dbReference>
<dbReference type="SUPFAM" id="SSF57667">
    <property type="entry name" value="beta-beta-alpha zinc fingers"/>
    <property type="match status" value="1"/>
</dbReference>
<evidence type="ECO:0000259" key="4">
    <source>
        <dbReference type="PROSITE" id="PS00028"/>
    </source>
</evidence>
<dbReference type="Gene3D" id="3.30.160.60">
    <property type="entry name" value="Classic Zinc Finger"/>
    <property type="match status" value="1"/>
</dbReference>